<dbReference type="Pfam" id="PF09136">
    <property type="entry name" value="Glucodextran_B"/>
    <property type="match status" value="4"/>
</dbReference>
<dbReference type="InterPro" id="IPR031325">
    <property type="entry name" value="RHS_repeat"/>
</dbReference>
<feature type="domain" description="Hint" evidence="5">
    <location>
        <begin position="4385"/>
        <end position="4484"/>
    </location>
</feature>
<dbReference type="Pfam" id="PF05593">
    <property type="entry name" value="RHS_repeat"/>
    <property type="match status" value="2"/>
</dbReference>
<evidence type="ECO:0000259" key="5">
    <source>
        <dbReference type="SMART" id="SM00306"/>
    </source>
</evidence>
<feature type="region of interest" description="Disordered" evidence="3">
    <location>
        <begin position="743"/>
        <end position="809"/>
    </location>
</feature>
<dbReference type="SMART" id="SM00306">
    <property type="entry name" value="HintN"/>
    <property type="match status" value="1"/>
</dbReference>
<dbReference type="PATRIC" id="fig|394096.3.peg.1574"/>
<feature type="region of interest" description="Disordered" evidence="3">
    <location>
        <begin position="1851"/>
        <end position="1873"/>
    </location>
</feature>
<comment type="caution">
    <text evidence="6">The sequence shown here is derived from an EMBL/GenBank/DDBJ whole genome shotgun (WGS) entry which is preliminary data.</text>
</comment>
<feature type="region of interest" description="Disordered" evidence="3">
    <location>
        <begin position="2092"/>
        <end position="2124"/>
    </location>
</feature>
<dbReference type="PROSITE" id="PS51257">
    <property type="entry name" value="PROKAR_LIPOPROTEIN"/>
    <property type="match status" value="1"/>
</dbReference>
<dbReference type="InterPro" id="IPR003587">
    <property type="entry name" value="Hint_dom_N"/>
</dbReference>
<dbReference type="Gene3D" id="2.170.16.10">
    <property type="entry name" value="Hedgehog/Intein (Hint) domain"/>
    <property type="match status" value="1"/>
</dbReference>
<protein>
    <recommendedName>
        <fullName evidence="5">Hint domain-containing protein</fullName>
    </recommendedName>
</protein>
<evidence type="ECO:0000256" key="3">
    <source>
        <dbReference type="SAM" id="MobiDB-lite"/>
    </source>
</evidence>
<dbReference type="Pfam" id="PF07591">
    <property type="entry name" value="PT-HINT"/>
    <property type="match status" value="1"/>
</dbReference>
<feature type="region of interest" description="Disordered" evidence="3">
    <location>
        <begin position="1525"/>
        <end position="1549"/>
    </location>
</feature>
<dbReference type="InterPro" id="IPR032812">
    <property type="entry name" value="SbsA_Ig"/>
</dbReference>
<dbReference type="PANTHER" id="PTHR32305:SF15">
    <property type="entry name" value="PROTEIN RHSA-RELATED"/>
    <property type="match status" value="1"/>
</dbReference>
<dbReference type="InterPro" id="IPR036844">
    <property type="entry name" value="Hint_dom_sf"/>
</dbReference>
<dbReference type="InterPro" id="IPR006530">
    <property type="entry name" value="YD"/>
</dbReference>
<dbReference type="GO" id="GO:0016539">
    <property type="term" value="P:intein-mediated protein splicing"/>
    <property type="evidence" value="ECO:0007669"/>
    <property type="project" value="InterPro"/>
</dbReference>
<dbReference type="Pfam" id="PF20148">
    <property type="entry name" value="DUF6531"/>
    <property type="match status" value="1"/>
</dbReference>
<keyword evidence="2" id="KW-0677">Repeat</keyword>
<dbReference type="InterPro" id="IPR013784">
    <property type="entry name" value="Carb-bd-like_fold"/>
</dbReference>
<gene>
    <name evidence="6" type="ORF">DB31_5092</name>
</gene>
<dbReference type="PROSITE" id="PS50817">
    <property type="entry name" value="INTEIN_N_TER"/>
    <property type="match status" value="1"/>
</dbReference>
<reference evidence="6 7" key="1">
    <citation type="submission" date="2014-04" db="EMBL/GenBank/DDBJ databases">
        <title>Genome assembly of Hyalangium minutum DSM 14724.</title>
        <authorList>
            <person name="Sharma G."/>
            <person name="Subramanian S."/>
        </authorList>
    </citation>
    <scope>NUCLEOTIDE SEQUENCE [LARGE SCALE GENOMIC DNA]</scope>
    <source>
        <strain evidence="6 7">DSM 14724</strain>
    </source>
</reference>
<evidence type="ECO:0000313" key="6">
    <source>
        <dbReference type="EMBL" id="KFE70050.1"/>
    </source>
</evidence>
<dbReference type="STRING" id="394096.DB31_5092"/>
<dbReference type="Gene3D" id="2.180.10.10">
    <property type="entry name" value="RHS repeat-associated core"/>
    <property type="match status" value="4"/>
</dbReference>
<evidence type="ECO:0000256" key="4">
    <source>
        <dbReference type="SAM" id="SignalP"/>
    </source>
</evidence>
<dbReference type="Pfam" id="PF13205">
    <property type="entry name" value="Big_5"/>
    <property type="match status" value="1"/>
</dbReference>
<feature type="compositionally biased region" description="Polar residues" evidence="3">
    <location>
        <begin position="1538"/>
        <end position="1549"/>
    </location>
</feature>
<dbReference type="NCBIfam" id="TIGR01643">
    <property type="entry name" value="YD_repeat_2x"/>
    <property type="match status" value="2"/>
</dbReference>
<dbReference type="RefSeq" id="WP_044184626.1">
    <property type="nucleotide sequence ID" value="NZ_JMCB01000003.1"/>
</dbReference>
<evidence type="ECO:0000256" key="2">
    <source>
        <dbReference type="ARBA" id="ARBA00022737"/>
    </source>
</evidence>
<feature type="compositionally biased region" description="Low complexity" evidence="3">
    <location>
        <begin position="783"/>
        <end position="794"/>
    </location>
</feature>
<dbReference type="Pfam" id="PF25023">
    <property type="entry name" value="TEN_YD-shell"/>
    <property type="match status" value="1"/>
</dbReference>
<dbReference type="InterPro" id="IPR022385">
    <property type="entry name" value="Rhs_assc_core"/>
</dbReference>
<dbReference type="CDD" id="cd00081">
    <property type="entry name" value="Hint"/>
    <property type="match status" value="1"/>
</dbReference>
<keyword evidence="7" id="KW-1185">Reference proteome</keyword>
<evidence type="ECO:0000313" key="7">
    <source>
        <dbReference type="Proteomes" id="UP000028725"/>
    </source>
</evidence>
<dbReference type="NCBIfam" id="TIGR03696">
    <property type="entry name" value="Rhs_assc_core"/>
    <property type="match status" value="1"/>
</dbReference>
<feature type="region of interest" description="Disordered" evidence="3">
    <location>
        <begin position="2161"/>
        <end position="2189"/>
    </location>
</feature>
<feature type="signal peptide" evidence="4">
    <location>
        <begin position="1"/>
        <end position="21"/>
    </location>
</feature>
<dbReference type="EMBL" id="JMCB01000003">
    <property type="protein sequence ID" value="KFE70050.1"/>
    <property type="molecule type" value="Genomic_DNA"/>
</dbReference>
<sequence length="4682" mass="500995">MIRRAPRWLWLVLGLVTLATACDRRSSEEPASAAPPAQAAQQAQALSGSTCDSVAPTGMAPGWKVAPIQAAGQNVASTIFPASVGERAILILQESAEALNQEFKTEASLNGVDWVAISRQRPLAARVVQLSASNRLELETNGGVARTSVAALSPLPCAAVEARVTHAGGSAATVETRTFTWPMGAGPALLVVESGSASQVTGRVVLGSLTVQVPAAGQLPVVEVVSPQASNTLRVEVGGSAGAWVRAVVVEPDMLPPIVSMGQPAEGAQLNASPVEVQGTAGAGAVAVKVGAVDAVLSQGQYTAQVPLVEGPNALVAEVRDQCGNVARVCRPVVLTTAPPTVVIEGVTDGQVSREPLHPTWTVTSSGPVTVEATLDGAPFVGGTAVTAEGSHELRVMVRDAAGREAQAQVGFAIDTTPPRLTLTGVEEGERRNTPAVLGFTVEEEHPGSVEATLDGAPMASGDTVSAEGAHVWTVAATDAAGNRSEVQRHFVVDVTAPTLEVLSPAPGSFTQAGSVEVVVAAADDGPVAGVWLGNAELTLGTDGKYRSLVVLEEGSNLLVLVARDAAGNSAQSSLAVTRDSTPPQLTLTTPAEGAKVAGDSVQVEGQAQDTTPLTVRVAGMTAAVAADGHFQLSVAVAQGPVSLEVVATDAAGNTARLVRGIRVNTTPPRLDLTAPASGTVTEESSIEVSGFARAADRTDTVRVEVAGTEHGVRADGSFSVQVPLEVGLNTVSVTAVDGYGLRTPRTVRVERQGPQGPGPGDGGSGDGSGGGTDGGSGEDTPDAGSGAPDAGSPGPVPDGGIPSEPPVLVLASPQENSLWGVERVSVLGRVEGGDLPLQVTVDGLPAAVTGRQFSASVALPEGSSMLHVRAVDALGRIAEVRRQVRVDQTPPFLEVTRPEQPSTTVSESPYLVEGLAGDAYLAGVTVNGAPVMVLAGHFSSSVALVAGDNTVEVEAVDLAGNRSRAVRTLRVEALPPQLTVLEPVDGSEATEPVVRVTVKVESSAPLDEVRIGTGIAANLGSGQYTAQVPLALGENVIPVSARDTLGMTGSATVRVRYRDPSTEPLTVTGVDPSDQATELEPDTLVNVAFNKAVKPASVRAGFTVSVEGQPLAGGWSVAHGAQIVSFIARDPLPEGATLQVRVAGVEPVQGPGMQGEFRSMFTVRRPLTRLRGQVVDARREPVSGVRVEVEGQGLFTRTGADGNWALFGVQPGQVVLRYEGGASSEGQVFPTVRRRFAVEAERDNEESTVVLTPVDAESAEPVDTSLPLHLTFGGRHGALEVDIPAGGLILEGGSTRGLVTLTQLPLHSLPVPTEGALRPVVVWQLQPAGTRLVRPVVLRLPNRLSAPPGSRAALFTYDPEAHRLHIAGLATLSADGTQLVSDGVLEAGSLEYFGYLPLPEESSVARAGAVSPRVANLGPLPRPPSDGLIRPLTQGFGLDPGSALAIWDSYQPFIAPAAVMGTVRGPREQAVALDLSSPSLGESRRVALDSQLRYRMPLSVQARSLYPLSSSGRDSLVLALEGVGPEGQRLGPPSGGSWRQESPQGQRAELSTQVELSLGTSSLWATGTTARGRNVLRLNAELSLADGGVPDGGATSGLLRVQRGDGGSAGGEDSEGLVRFAGMPVRVTDGWHEGGSISGPAGRYAASIIMLQSSWIPPASVLACVRLPIGWNVQSWVAWDGRVRTRKAPSTAEECSGPWEVLAWPSPIIPDIDVLVDVRWLHGNITFVDRQGEPLPPPCSDLVVRQGTEVTGLSQDAVRSTEVHFFREDNLSTPIVSYAVADPEQCDSYPGAPHGRYAKVRYGPSTLSRVASRRDSQRLLPGDRLVVFAVNHATGYSGMEVVTVPSVNQSSRAEDGSCPADDAAGGPMAVQDGSRTVSVSRCTLQDLGIEADLKLYPPEIDVRVERQSRAEGSSQEALEPSLVRHKGAATTRDNFVSVATHWRVRRQPARSWDPGVLPPVNSSCEGGSQAAGSTCAPQILLDEGPRGTWAEHYCGELPEPRTPEQQALCLKDDRELAEVPVGVPPLAGRVVRITGSAVEEPAVASFHVAPGRSTTTVQTALRRVERDGREVVLNNLTRAYYYVQVVGHPVLPRDRNSDGTLDPSEENAPPPDFEDDEDAPGIPEGVVTLKSVYRSVEPEGRIERYDRALEHEFRVMEVGSSRVTARTERGEERPLPQPGQPPSSAAASPEDVAYQFLLNLLEPEDPGRTGPPSSQYVLRLGTDSFGIECPIELNASAGTLRGTCEGEYLPEVLSAGDVLYLEVYLRGNAENVLYRFNFDGLSMREDYLGASSRFTAHRAVEQQNGKPVEDRPISRLNEAHFFLSPHELSSGRIRLCTNAECSGDGAVIKDATVLWTAAGSYAVSEQATGSAPGRLVQEVTSGAGNARHLRLGLPASVTAMPGIAAAGAGIFLVKDSESPPRARQVERLGTPKGRFQGLNAQAPGQEAVAGINVADLHLALTHTDFAVPQLAGEVSFSRTYANQNDLPSPMGVGWRHELDGFVLEESLGRYVVNLGGQAWGFIRCTTVDEEAQTASGCMTDKTHGMSLKVDSEGVQLTTEQGSVYRFNRPAVKRDQEGRRKWLLTKFHDGHGRGEQDGWTHLTYAEGTNRLTQAKRTPGELSLELKYCEDFSREDCDGVAPDAPGNLKFLARSEGFKLLKGVVLKNSQGQELHIVRFKHDRWGNLLEAERTTDPPTQKWKYTYAPIADDVPSMMAWRAINELSEARLEVAGHPQWVATYGRGGAECYAHLEAFECVSSVTQTGFMGNVLQVQGEAGHRQLKLPTGNSAEVSLNEYGNVTSSASEGQAARRLTWPSSQRGGEVRLEKSVSPSGRTLRYGTDHQLRLDEVKLEGSSDVVGLEAGALVSVLARDARGLPTSGKLSTANGPAEWSMPRSQSGDVLGLSLGGTQLFSRVTDEEGRITSERDALGNTTTFTFGALGLPVRIQVSSDSATSGLVRYTLVLEYDAYGRLIRRFNETTGEAESWRYDGQGNMLEHTLTGEPSERWTYTYTYGDQRLTVVERLEGTAYTRTALFEQGLLKSEQLSYGTGNASRAYEYEGGRLKKKTDELSVTWEYTYDSAGRLKVVKANGRTVESYGLDEDGILISTTDREGHTTQIGNDSLGRPVSWTYEDGYKEEVRRDAQGAIVWEKKMSPGADRAHVFAQEVDALGQVLSRRSAENGSGVEIVSTYDAAGRVRTREDRGRGLNESFEYGDVLGRLTRYQRTVASAAGSQNWIETRQYVDEGGRTELRILRQIDTGLGPRQENQVLVLDALGRVLKDQRLGAGVFEYTYDARGNVLERRHSVLGTTSYTYDGLGNLLSMTEPGGVTTTYTVDAAGRVLTQEGPHDQERWTFTYDLFDRPLTQVLAQAGSSPQAAWSFEYPGNGIVIETDPLSIATTRRFNSRELLLSEERGSQTAEYAYDGTWPRLHLISHEGSERKLTRSFDDLGRPLQQVEFWKQGDHSYTYSTTTAWTGRRGTRQERWEATDASVRTLTATIRVDGLGNLIEQEQGGLTDAWAYDAAGLLAREALAGRPEKRFFYEQDRLVRMENGSETTLYEYDAAGRQWKETDPSGRERTRVYNAQGLVASERFGAGETLESAYTYDRGGGLRTLTRGGAQWNFTHGPRGELQAVELPGGLGTFTYQYDALLQLKGVTPPEGGGAAAQTFAYDNWGRQLRRTRGSSVWSTAWQGGLSTTSDPNGDVVEQLYDGRGRVVRERFAPGNSSRPFHDLTAVTYAYDGLDQLLLAQESRISGAVSNVYDYDGRSRLISMRRGSEEISYTYTESGQKRTVTSPSGTLRYEYDAQDRVRRIESSQGPVVAVGWEPGGLLSEVSGNGVVERYAYWGHGLIRSIASQWDGPSAGTLRYEYGYDVRGNRLEERYTAPGATAFEVTQFGYDAADRLTGVRYPTGEAELYLLAADGSRLEEKHLQGYSGGLTPQALANATNATQHWRYAYDTAGGLQRIDDVLTGGVEAQVTTDAGGRVVAEMRGGTTRQYGWDAGGRLASTKRITAQETVEASYAYGFDGLRRTRTVNGVSTRYVWGANEELLEEGPAVGSRLLYAQAGFGAVAAGGERLLRDALGSVVGRVGPSTELSRYGAWGALRQGAPPQGMEPSLAYAGQSLDSETGLSYAQQRWYSSETGRFLSEDPLGAAAYLSTPTELNPWLYARSNPLTYLDPSGLWSWSQAGVGLARAGRKAWHETANAFSWAARPLNGAFGVSSGHYDKKGRWRLRDTGTFKEEAKKQLKQIKEVAEYVKDHPVETVTGLVVEPAKAIGTGIAACVVGATTQGVVGDEASRDCGEMLPKAIGSVAGTFSGAGAAIRTAGRVRRAAADMRTAMRRSVSAADDMARTRLGPQRGWPDEAPKPARAGANDCAGGVCQRPGQCFVAGTPVLTQEGLKPIEQIVEGELVWSRNEETGQSDWRPVVRTFVTPDQPVLRLELTDEAGQRTVLGVTGEHPFWVKDLGWVGASSLLPGQQVASAHGGWLKVGAATWEQARATVFNFEVEEFHTYFVGDVGAWVHNSCQQPWLFAAGQGDVYTLLEKFRKTHTLGKAETFALAMLESGERAFGINSGLFKGRDSRIHGFEMLREHGLLKKATIYSQEPFLLHAEALAVIRLWERLQGKDLSLIRLYVDNPTCKLCLSGLPRLQVALGIKRLEIYGPGTIHISKPSLHPIDLLKN</sequence>
<evidence type="ECO:0000256" key="1">
    <source>
        <dbReference type="ARBA" id="ARBA00022729"/>
    </source>
</evidence>
<dbReference type="Proteomes" id="UP000028725">
    <property type="component" value="Unassembled WGS sequence"/>
</dbReference>
<keyword evidence="1 4" id="KW-0732">Signal</keyword>
<dbReference type="Gene3D" id="2.60.40.10">
    <property type="entry name" value="Immunoglobulins"/>
    <property type="match status" value="7"/>
</dbReference>
<dbReference type="InterPro" id="IPR013783">
    <property type="entry name" value="Ig-like_fold"/>
</dbReference>
<proteinExistence type="predicted"/>
<feature type="region of interest" description="Disordered" evidence="3">
    <location>
        <begin position="1594"/>
        <end position="1616"/>
    </location>
</feature>
<dbReference type="InterPro" id="IPR006141">
    <property type="entry name" value="Intein_N"/>
</dbReference>
<dbReference type="GO" id="GO:0030246">
    <property type="term" value="F:carbohydrate binding"/>
    <property type="evidence" value="ECO:0007669"/>
    <property type="project" value="InterPro"/>
</dbReference>
<accession>A0A085WQT7</accession>
<name>A0A085WQT7_9BACT</name>
<feature type="compositionally biased region" description="Gly residues" evidence="3">
    <location>
        <begin position="759"/>
        <end position="778"/>
    </location>
</feature>
<dbReference type="SUPFAM" id="SSF49452">
    <property type="entry name" value="Starch-binding domain-like"/>
    <property type="match status" value="1"/>
</dbReference>
<dbReference type="OrthoDB" id="9757552at2"/>
<feature type="compositionally biased region" description="Basic and acidic residues" evidence="3">
    <location>
        <begin position="2166"/>
        <end position="2175"/>
    </location>
</feature>
<dbReference type="InterPro" id="IPR045351">
    <property type="entry name" value="DUF6531"/>
</dbReference>
<dbReference type="SUPFAM" id="SSF51294">
    <property type="entry name" value="Hedgehog/intein (Hint) domain"/>
    <property type="match status" value="1"/>
</dbReference>
<dbReference type="PANTHER" id="PTHR32305">
    <property type="match status" value="1"/>
</dbReference>
<dbReference type="InterPro" id="IPR050708">
    <property type="entry name" value="T6SS_VgrG/RHS"/>
</dbReference>
<feature type="chain" id="PRO_5001799887" description="Hint domain-containing protein" evidence="4">
    <location>
        <begin position="22"/>
        <end position="4682"/>
    </location>
</feature>
<organism evidence="6 7">
    <name type="scientific">Hyalangium minutum</name>
    <dbReference type="NCBI Taxonomy" id="394096"/>
    <lineage>
        <taxon>Bacteria</taxon>
        <taxon>Pseudomonadati</taxon>
        <taxon>Myxococcota</taxon>
        <taxon>Myxococcia</taxon>
        <taxon>Myxococcales</taxon>
        <taxon>Cystobacterineae</taxon>
        <taxon>Archangiaceae</taxon>
        <taxon>Hyalangium</taxon>
    </lineage>
</organism>
<dbReference type="InterPro" id="IPR056823">
    <property type="entry name" value="TEN-like_YD-shell"/>
</dbReference>